<evidence type="ECO:0000313" key="12">
    <source>
        <dbReference type="Proteomes" id="UP000606786"/>
    </source>
</evidence>
<reference evidence="11" key="1">
    <citation type="submission" date="2020-11" db="EMBL/GenBank/DDBJ databases">
        <authorList>
            <person name="Whitehead M."/>
        </authorList>
    </citation>
    <scope>NUCLEOTIDE SEQUENCE</scope>
    <source>
        <strain evidence="11">EGII</strain>
    </source>
</reference>
<feature type="compositionally biased region" description="Polar residues" evidence="9">
    <location>
        <begin position="979"/>
        <end position="989"/>
    </location>
</feature>
<dbReference type="Pfam" id="PF15951">
    <property type="entry name" value="MITF_TFEB_C_3_N"/>
    <property type="match status" value="1"/>
</dbReference>
<keyword evidence="5" id="KW-0010">Activator</keyword>
<dbReference type="Pfam" id="PF00010">
    <property type="entry name" value="HLH"/>
    <property type="match status" value="1"/>
</dbReference>
<keyword evidence="8" id="KW-0175">Coiled coil</keyword>
<feature type="region of interest" description="Disordered" evidence="9">
    <location>
        <begin position="955"/>
        <end position="1015"/>
    </location>
</feature>
<dbReference type="GO" id="GO:0005634">
    <property type="term" value="C:nucleus"/>
    <property type="evidence" value="ECO:0007669"/>
    <property type="project" value="UniProtKB-SubCell"/>
</dbReference>
<dbReference type="FunFam" id="4.10.280.10:FF:000003">
    <property type="entry name" value="microphthalmia-associated transcription factor isoform X1"/>
    <property type="match status" value="1"/>
</dbReference>
<feature type="region of interest" description="Disordered" evidence="9">
    <location>
        <begin position="742"/>
        <end position="777"/>
    </location>
</feature>
<gene>
    <name evidence="11" type="ORF">CCAP1982_LOCUS13418</name>
</gene>
<evidence type="ECO:0000256" key="8">
    <source>
        <dbReference type="SAM" id="Coils"/>
    </source>
</evidence>
<comment type="similarity">
    <text evidence="2">Belongs to the MiT/TFE family.</text>
</comment>
<evidence type="ECO:0000256" key="4">
    <source>
        <dbReference type="ARBA" id="ARBA00023125"/>
    </source>
</evidence>
<keyword evidence="3" id="KW-0805">Transcription regulation</keyword>
<feature type="coiled-coil region" evidence="8">
    <location>
        <begin position="710"/>
        <end position="737"/>
    </location>
</feature>
<feature type="compositionally biased region" description="Low complexity" evidence="9">
    <location>
        <begin position="749"/>
        <end position="760"/>
    </location>
</feature>
<dbReference type="PANTHER" id="PTHR45776">
    <property type="entry name" value="MIP04163P"/>
    <property type="match status" value="1"/>
</dbReference>
<feature type="region of interest" description="Disordered" evidence="9">
    <location>
        <begin position="279"/>
        <end position="299"/>
    </location>
</feature>
<accession>A0A811V5C8</accession>
<dbReference type="SUPFAM" id="SSF47459">
    <property type="entry name" value="HLH, helix-loop-helix DNA-binding domain"/>
    <property type="match status" value="1"/>
</dbReference>
<proteinExistence type="inferred from homology"/>
<dbReference type="PROSITE" id="PS50888">
    <property type="entry name" value="BHLH"/>
    <property type="match status" value="1"/>
</dbReference>
<evidence type="ECO:0000256" key="7">
    <source>
        <dbReference type="ARBA" id="ARBA00023242"/>
    </source>
</evidence>
<keyword evidence="4" id="KW-0238">DNA-binding</keyword>
<evidence type="ECO:0000256" key="1">
    <source>
        <dbReference type="ARBA" id="ARBA00004123"/>
    </source>
</evidence>
<feature type="compositionally biased region" description="Basic and acidic residues" evidence="9">
    <location>
        <begin position="285"/>
        <end position="296"/>
    </location>
</feature>
<dbReference type="GO" id="GO:0000978">
    <property type="term" value="F:RNA polymerase II cis-regulatory region sequence-specific DNA binding"/>
    <property type="evidence" value="ECO:0007669"/>
    <property type="project" value="TreeGrafter"/>
</dbReference>
<sequence>MFSYGRKTIMNQENENLKNKYPYKDNNSTRNTFKKCEYIEARFTNVSPLTCPASVPLETEKSPTLASIIQPQNPYSSINYNNSESQPYNYSRMKMSPQTGFNTTTPDNLREFQEFLQRIQTLKMSSSNTQAAYKITDSKENNSSNVSEEMRKANELKITAPIFGIEVGVEPTASMDFDDVDSERPETIICPSQGEQAPSTISSISNKNNSEDNIRVTVGIDKDLEMILEMDPSIVDLGDIAVTEPVEPRVIGLPPSTGGPTFKTTVPKSRTQLKQQLQREQQQQELERREAEKRAAAENAALQQQVESYINQQVPNSHHSHQFHSQHLMGNNGGYRSNSFGNNFNEVQINQQNYLTHVPSSTSSGASSSSASLKGPLQSIGVDVPKQVLQVRTVLENPTRYHVIQKQKNQVRQYLSESFKNEWENKNIPNQATVPNISGESKQTCNFPSISNIEGINGGGESNIEHSPQLRLTSSAATSILDDPMQLSPSPYGADSASNNLANAGNCTFFLPNDQSSVKSFGTDSAYKNSAGCNSSSLTGGRGCVVSGLNALSHGGRSSGPLNSLRNANCSNLSTASPVQSAPMSPLSSVATSASELLLFDSDADDCLFDADLKFDSFSSDLAIKQEPQSLTDAEMHALAKDRQKKDNHNMIERRRRFNINDRIKELGTLLPKTNDPYYEVVRDIRPNKGTILKSSVDYIKCLKHEVSRLKQNELRQRQMEMQNRKLLNRIKELEMQAKSHGLPLSDFTSTSVSAPAPTSYLKSSSPASPTSHNHHSASLIPDMVEKLSVITSEASLSITPIDDLMEDSKNPVQCGDPLLSSNLSHFFSTTDSPTPTQLQCCNSFDGNSCIGDNGNDCHNHNCQNNQNSLDDLYQSAVASTARTVVPNNINCCNSKRKSIDDGVCCLTSCHQSSHQRRHQQHNQSRQHSIKLSGEKDSFNTNHYLQQSHHHFSSMVNNNDINSLPKSPSTLQHGRDPLLSSSHHQQIDQNLPLNDINHHHHHLHDDEHHVGVSHTSDDLSNAMMSDSLSLVSSAANDAMLLSPDSLDIDLA</sequence>
<evidence type="ECO:0000256" key="6">
    <source>
        <dbReference type="ARBA" id="ARBA00023163"/>
    </source>
</evidence>
<dbReference type="OrthoDB" id="6242697at2759"/>
<dbReference type="Proteomes" id="UP000606786">
    <property type="component" value="Unassembled WGS sequence"/>
</dbReference>
<evidence type="ECO:0000256" key="9">
    <source>
        <dbReference type="SAM" id="MobiDB-lite"/>
    </source>
</evidence>
<comment type="caution">
    <text evidence="11">The sequence shown here is derived from an EMBL/GenBank/DDBJ whole genome shotgun (WGS) entry which is preliminary data.</text>
</comment>
<dbReference type="InterPro" id="IPR031867">
    <property type="entry name" value="MiT/TFE_N"/>
</dbReference>
<keyword evidence="6" id="KW-0804">Transcription</keyword>
<evidence type="ECO:0000256" key="3">
    <source>
        <dbReference type="ARBA" id="ARBA00023015"/>
    </source>
</evidence>
<dbReference type="InterPro" id="IPR036638">
    <property type="entry name" value="HLH_DNA-bd_sf"/>
</dbReference>
<feature type="domain" description="BHLH" evidence="10">
    <location>
        <begin position="644"/>
        <end position="703"/>
    </location>
</feature>
<protein>
    <submittedName>
        <fullName evidence="11">(Mediterranean fruit fly) hypothetical protein</fullName>
    </submittedName>
</protein>
<organism evidence="11 12">
    <name type="scientific">Ceratitis capitata</name>
    <name type="common">Mediterranean fruit fly</name>
    <name type="synonym">Tephritis capitata</name>
    <dbReference type="NCBI Taxonomy" id="7213"/>
    <lineage>
        <taxon>Eukaryota</taxon>
        <taxon>Metazoa</taxon>
        <taxon>Ecdysozoa</taxon>
        <taxon>Arthropoda</taxon>
        <taxon>Hexapoda</taxon>
        <taxon>Insecta</taxon>
        <taxon>Pterygota</taxon>
        <taxon>Neoptera</taxon>
        <taxon>Endopterygota</taxon>
        <taxon>Diptera</taxon>
        <taxon>Brachycera</taxon>
        <taxon>Muscomorpha</taxon>
        <taxon>Tephritoidea</taxon>
        <taxon>Tephritidae</taxon>
        <taxon>Ceratitis</taxon>
        <taxon>Ceratitis</taxon>
    </lineage>
</organism>
<feature type="compositionally biased region" description="Polar residues" evidence="9">
    <location>
        <begin position="955"/>
        <end position="972"/>
    </location>
</feature>
<evidence type="ECO:0000313" key="11">
    <source>
        <dbReference type="EMBL" id="CAD7005047.1"/>
    </source>
</evidence>
<dbReference type="AlphaFoldDB" id="A0A811V5C8"/>
<dbReference type="GO" id="GO:0000981">
    <property type="term" value="F:DNA-binding transcription factor activity, RNA polymerase II-specific"/>
    <property type="evidence" value="ECO:0007669"/>
    <property type="project" value="TreeGrafter"/>
</dbReference>
<keyword evidence="7" id="KW-0539">Nucleus</keyword>
<dbReference type="Gene3D" id="4.10.280.10">
    <property type="entry name" value="Helix-loop-helix DNA-binding domain"/>
    <property type="match status" value="1"/>
</dbReference>
<keyword evidence="12" id="KW-1185">Reference proteome</keyword>
<dbReference type="PANTHER" id="PTHR45776:SF2">
    <property type="entry name" value="MIP04163P"/>
    <property type="match status" value="1"/>
</dbReference>
<dbReference type="InterPro" id="IPR011598">
    <property type="entry name" value="bHLH_dom"/>
</dbReference>
<evidence type="ECO:0000256" key="2">
    <source>
        <dbReference type="ARBA" id="ARBA00008289"/>
    </source>
</evidence>
<comment type="subcellular location">
    <subcellularLocation>
        <location evidence="1">Nucleus</location>
    </subcellularLocation>
</comment>
<evidence type="ECO:0000259" key="10">
    <source>
        <dbReference type="PROSITE" id="PS50888"/>
    </source>
</evidence>
<name>A0A811V5C8_CERCA</name>
<feature type="compositionally biased region" description="Polar residues" evidence="9">
    <location>
        <begin position="761"/>
        <end position="772"/>
    </location>
</feature>
<dbReference type="SMART" id="SM00353">
    <property type="entry name" value="HLH"/>
    <property type="match status" value="1"/>
</dbReference>
<dbReference type="GO" id="GO:0046983">
    <property type="term" value="F:protein dimerization activity"/>
    <property type="evidence" value="ECO:0007669"/>
    <property type="project" value="InterPro"/>
</dbReference>
<dbReference type="EMBL" id="CAJHJT010000034">
    <property type="protein sequence ID" value="CAD7005047.1"/>
    <property type="molecule type" value="Genomic_DNA"/>
</dbReference>
<evidence type="ECO:0000256" key="5">
    <source>
        <dbReference type="ARBA" id="ARBA00023159"/>
    </source>
</evidence>